<feature type="domain" description="Cytochrome c assembly protein" evidence="7">
    <location>
        <begin position="71"/>
        <end position="266"/>
    </location>
</feature>
<feature type="transmembrane region" description="Helical" evidence="6">
    <location>
        <begin position="188"/>
        <end position="211"/>
    </location>
</feature>
<evidence type="ECO:0000256" key="2">
    <source>
        <dbReference type="ARBA" id="ARBA00022692"/>
    </source>
</evidence>
<name>E6QMA1_9ZZZZ</name>
<dbReference type="GO" id="GO:0005886">
    <property type="term" value="C:plasma membrane"/>
    <property type="evidence" value="ECO:0007669"/>
    <property type="project" value="TreeGrafter"/>
</dbReference>
<evidence type="ECO:0000256" key="3">
    <source>
        <dbReference type="ARBA" id="ARBA00022748"/>
    </source>
</evidence>
<feature type="transmembrane region" description="Helical" evidence="6">
    <location>
        <begin position="123"/>
        <end position="151"/>
    </location>
</feature>
<dbReference type="PANTHER" id="PTHR30071:SF1">
    <property type="entry name" value="CYTOCHROME B_B6 PROTEIN-RELATED"/>
    <property type="match status" value="1"/>
</dbReference>
<keyword evidence="3" id="KW-0201">Cytochrome c-type biogenesis</keyword>
<evidence type="ECO:0000256" key="4">
    <source>
        <dbReference type="ARBA" id="ARBA00022989"/>
    </source>
</evidence>
<evidence type="ECO:0000256" key="5">
    <source>
        <dbReference type="ARBA" id="ARBA00023136"/>
    </source>
</evidence>
<evidence type="ECO:0000256" key="6">
    <source>
        <dbReference type="SAM" id="Phobius"/>
    </source>
</evidence>
<dbReference type="Pfam" id="PF01578">
    <property type="entry name" value="Cytochrom_C_asm"/>
    <property type="match status" value="1"/>
</dbReference>
<sequence>MYLVWLRVAAVLYAVASLSALPAVLYSFPRWRRICLPTAVLAFLFHFVSATEMLGLAHRWLPVGYSEVESLLGLLIAAIFLLIQAVYGTISFGIFALPASFLLVFVPALGANRYSFPSPGVRVGWLVVHIGFLLAAYACLAFSMVASFLYLAQERRIKHHFTMKPKSGESRVWTSFDWLPPLDTLERIAYATLLFGFPCMTLGLLVGSLLAQESVGPAYFFDPKVLLSFAMWILYVVLLYIRRSAGLRGRKAAFLSSGVFVVMLIVWAANQFSQVHRFPGP</sequence>
<organism evidence="8">
    <name type="scientific">mine drainage metagenome</name>
    <dbReference type="NCBI Taxonomy" id="410659"/>
    <lineage>
        <taxon>unclassified sequences</taxon>
        <taxon>metagenomes</taxon>
        <taxon>ecological metagenomes</taxon>
    </lineage>
</organism>
<gene>
    <name evidence="8" type="ORF">CARN6_1830</name>
</gene>
<protein>
    <submittedName>
        <fullName evidence="8">Putative Cytochrome c assembly protein</fullName>
    </submittedName>
</protein>
<keyword evidence="4 6" id="KW-1133">Transmembrane helix</keyword>
<dbReference type="InterPro" id="IPR002541">
    <property type="entry name" value="Cyt_c_assembly"/>
</dbReference>
<dbReference type="PANTHER" id="PTHR30071">
    <property type="entry name" value="HEME EXPORTER PROTEIN C"/>
    <property type="match status" value="1"/>
</dbReference>
<evidence type="ECO:0000313" key="8">
    <source>
        <dbReference type="EMBL" id="CBI08372.1"/>
    </source>
</evidence>
<feature type="transmembrane region" description="Helical" evidence="6">
    <location>
        <begin position="40"/>
        <end position="58"/>
    </location>
</feature>
<keyword evidence="2 6" id="KW-0812">Transmembrane</keyword>
<dbReference type="EMBL" id="CABQ01000210">
    <property type="protein sequence ID" value="CBI08372.1"/>
    <property type="molecule type" value="Genomic_DNA"/>
</dbReference>
<reference evidence="8" key="1">
    <citation type="submission" date="2009-10" db="EMBL/GenBank/DDBJ databases">
        <title>Diversity of trophic interactions inside an arsenic-rich microbial ecosystem.</title>
        <authorList>
            <person name="Bertin P.N."/>
            <person name="Heinrich-Salmeron A."/>
            <person name="Pelletier E."/>
            <person name="Goulhen-Chollet F."/>
            <person name="Arsene-Ploetze F."/>
            <person name="Gallien S."/>
            <person name="Calteau A."/>
            <person name="Vallenet D."/>
            <person name="Casiot C."/>
            <person name="Chane-Woon-Ming B."/>
            <person name="Giloteaux L."/>
            <person name="Barakat M."/>
            <person name="Bonnefoy V."/>
            <person name="Bruneel O."/>
            <person name="Chandler M."/>
            <person name="Cleiss J."/>
            <person name="Duran R."/>
            <person name="Elbaz-Poulichet F."/>
            <person name="Fonknechten N."/>
            <person name="Lauga B."/>
            <person name="Mornico D."/>
            <person name="Ortet P."/>
            <person name="Schaeffer C."/>
            <person name="Siguier P."/>
            <person name="Alexander Thil Smith A."/>
            <person name="Van Dorsselaer A."/>
            <person name="Weissenbach J."/>
            <person name="Medigue C."/>
            <person name="Le Paslier D."/>
        </authorList>
    </citation>
    <scope>NUCLEOTIDE SEQUENCE</scope>
</reference>
<dbReference type="AlphaFoldDB" id="E6QMA1"/>
<feature type="transmembrane region" description="Helical" evidence="6">
    <location>
        <begin position="223"/>
        <end position="241"/>
    </location>
</feature>
<feature type="transmembrane region" description="Helical" evidence="6">
    <location>
        <begin position="6"/>
        <end position="28"/>
    </location>
</feature>
<dbReference type="InterPro" id="IPR045062">
    <property type="entry name" value="Cyt_c_biogenesis_CcsA/CcmC"/>
</dbReference>
<evidence type="ECO:0000259" key="7">
    <source>
        <dbReference type="Pfam" id="PF01578"/>
    </source>
</evidence>
<accession>E6QMA1</accession>
<feature type="transmembrane region" description="Helical" evidence="6">
    <location>
        <begin position="253"/>
        <end position="272"/>
    </location>
</feature>
<evidence type="ECO:0000256" key="1">
    <source>
        <dbReference type="ARBA" id="ARBA00004141"/>
    </source>
</evidence>
<dbReference type="GO" id="GO:0020037">
    <property type="term" value="F:heme binding"/>
    <property type="evidence" value="ECO:0007669"/>
    <property type="project" value="InterPro"/>
</dbReference>
<proteinExistence type="predicted"/>
<feature type="transmembrane region" description="Helical" evidence="6">
    <location>
        <begin position="94"/>
        <end position="111"/>
    </location>
</feature>
<dbReference type="GO" id="GO:0017004">
    <property type="term" value="P:cytochrome complex assembly"/>
    <property type="evidence" value="ECO:0007669"/>
    <property type="project" value="UniProtKB-KW"/>
</dbReference>
<comment type="caution">
    <text evidence="8">The sequence shown here is derived from an EMBL/GenBank/DDBJ whole genome shotgun (WGS) entry which is preliminary data.</text>
</comment>
<comment type="subcellular location">
    <subcellularLocation>
        <location evidence="1">Membrane</location>
        <topology evidence="1">Multi-pass membrane protein</topology>
    </subcellularLocation>
</comment>
<keyword evidence="5 6" id="KW-0472">Membrane</keyword>
<feature type="transmembrane region" description="Helical" evidence="6">
    <location>
        <begin position="70"/>
        <end position="87"/>
    </location>
</feature>